<dbReference type="InterPro" id="IPR036366">
    <property type="entry name" value="PGBDSf"/>
</dbReference>
<keyword evidence="2" id="KW-0732">Signal</keyword>
<evidence type="ECO:0000256" key="2">
    <source>
        <dbReference type="SAM" id="SignalP"/>
    </source>
</evidence>
<dbReference type="EMBL" id="JBEHHI010000001">
    <property type="protein sequence ID" value="MEX5726922.1"/>
    <property type="molecule type" value="Genomic_DNA"/>
</dbReference>
<keyword evidence="5" id="KW-1185">Reference proteome</keyword>
<comment type="caution">
    <text evidence="4">The sequence shown here is derived from an EMBL/GenBank/DDBJ whole genome shotgun (WGS) entry which is preliminary data.</text>
</comment>
<dbReference type="InterPro" id="IPR002477">
    <property type="entry name" value="Peptidoglycan-bd-like"/>
</dbReference>
<reference evidence="4 5" key="1">
    <citation type="submission" date="2024-06" db="EMBL/GenBank/DDBJ databases">
        <title>Genome of Rhodovulum iodosum, a marine photoferrotroph.</title>
        <authorList>
            <person name="Bianchini G."/>
            <person name="Nikeleit V."/>
            <person name="Kappler A."/>
            <person name="Bryce C."/>
            <person name="Sanchez-Baracaldo P."/>
        </authorList>
    </citation>
    <scope>NUCLEOTIDE SEQUENCE [LARGE SCALE GENOMIC DNA]</scope>
    <source>
        <strain evidence="4 5">UT/N1</strain>
    </source>
</reference>
<dbReference type="RefSeq" id="WP_125404362.1">
    <property type="nucleotide sequence ID" value="NZ_JBEHHI010000001.1"/>
</dbReference>
<dbReference type="SUPFAM" id="SSF47090">
    <property type="entry name" value="PGBD-like"/>
    <property type="match status" value="1"/>
</dbReference>
<feature type="signal peptide" evidence="2">
    <location>
        <begin position="1"/>
        <end position="24"/>
    </location>
</feature>
<accession>A0ABV3XNM9</accession>
<dbReference type="InterPro" id="IPR036365">
    <property type="entry name" value="PGBD-like_sf"/>
</dbReference>
<feature type="domain" description="Peptidoglycan binding-like" evidence="3">
    <location>
        <begin position="70"/>
        <end position="114"/>
    </location>
</feature>
<feature type="chain" id="PRO_5046632870" evidence="2">
    <location>
        <begin position="25"/>
        <end position="446"/>
    </location>
</feature>
<dbReference type="Gene3D" id="1.10.101.10">
    <property type="entry name" value="PGBD-like superfamily/PGBD"/>
    <property type="match status" value="1"/>
</dbReference>
<dbReference type="Pfam" id="PF01471">
    <property type="entry name" value="PG_binding_1"/>
    <property type="match status" value="1"/>
</dbReference>
<organism evidence="4 5">
    <name type="scientific">Rhodovulum iodosum</name>
    <dbReference type="NCBI Taxonomy" id="68291"/>
    <lineage>
        <taxon>Bacteria</taxon>
        <taxon>Pseudomonadati</taxon>
        <taxon>Pseudomonadota</taxon>
        <taxon>Alphaproteobacteria</taxon>
        <taxon>Rhodobacterales</taxon>
        <taxon>Paracoccaceae</taxon>
        <taxon>Rhodovulum</taxon>
    </lineage>
</organism>
<protein>
    <submittedName>
        <fullName evidence="4">Peptidoglycan hydrolase-like protein with peptidoglycan-binding domain</fullName>
    </submittedName>
</protein>
<evidence type="ECO:0000313" key="4">
    <source>
        <dbReference type="EMBL" id="MEX5726922.1"/>
    </source>
</evidence>
<dbReference type="Proteomes" id="UP001560019">
    <property type="component" value="Unassembled WGS sequence"/>
</dbReference>
<evidence type="ECO:0000259" key="3">
    <source>
        <dbReference type="Pfam" id="PF01471"/>
    </source>
</evidence>
<gene>
    <name evidence="4" type="ORF">Ga0609869_000275</name>
</gene>
<sequence length="446" mass="46829">MHPKHFTVAALAATLVLTPATRVAADAGDVAAGLFFGAILNEAARNNQRTTTRKVYRKPAVSSAVRAQNRETQTSLNYFGFPAGVVDGVMGRNSRNAISQYQAHMGYPATGQLTQYERDFLITSYHRAIAGGQATSQMIAAHPQGPRGLLKTYQQQLAAGSAMTPVPQTAMPGTTVVVAPQVAPSEAPAAKAEPETPVVEAAKPAAPALPNFMGQGEEVSLASHCNKVSLLTNTNGGFTTLASMSDPAFALNEQFCLARTYAIAAGEEMIAKVQGFSPEQIAEQCRTFGPALKEPVAALSLKPKDAVLQDVGAFVLSSGMSPAQLASTAKICLSVGYRTDDMKVAIGSALVLTVLGEQVYAELLGHHISQGFGATKRSDLSLPWYQASFDAIANGAKPVFAPGQPERDELLQKAAFSLSGRSDGARMAPKANDPQPAALPTFSVEN</sequence>
<proteinExistence type="predicted"/>
<name>A0ABV3XNM9_9RHOB</name>
<feature type="region of interest" description="Disordered" evidence="1">
    <location>
        <begin position="421"/>
        <end position="446"/>
    </location>
</feature>
<evidence type="ECO:0000256" key="1">
    <source>
        <dbReference type="SAM" id="MobiDB-lite"/>
    </source>
</evidence>
<evidence type="ECO:0000313" key="5">
    <source>
        <dbReference type="Proteomes" id="UP001560019"/>
    </source>
</evidence>